<dbReference type="GeneID" id="91011481"/>
<feature type="signal peptide" evidence="1">
    <location>
        <begin position="1"/>
        <end position="22"/>
    </location>
</feature>
<reference evidence="2" key="2">
    <citation type="submission" date="2010-05" db="EMBL/GenBank/DDBJ databases">
        <title>Revision and reannotation of the Halomonas elongata DSM 2581(T) genome.</title>
        <authorList>
            <person name="Pfeiffer F."/>
            <person name="Bagyan I."/>
            <person name="Alfaro-Espinoza G."/>
            <person name="Zamora-Lagos M.A."/>
            <person name="Habermann B."/>
            <person name="Oesterhelt D."/>
            <person name="Kunte H.J."/>
        </authorList>
    </citation>
    <scope>NUCLEOTIDE SEQUENCE</scope>
    <source>
        <strain evidence="2">Type strain: DSM 2581</strain>
    </source>
</reference>
<protein>
    <submittedName>
        <fullName evidence="2">Secretion cluster MPF-G protein Tfc24</fullName>
    </submittedName>
    <submittedName>
        <fullName evidence="3">TIGR03757 family integrating conjugative element protein</fullName>
    </submittedName>
</protein>
<reference evidence="3 5" key="4">
    <citation type="submission" date="2023-11" db="EMBL/GenBank/DDBJ databases">
        <title>MicrobeMod: A computational toolkit for identifying prokaryotic methylation and restriction-modification with nanopore sequencing.</title>
        <authorList>
            <person name="Crits-Christoph A."/>
            <person name="Kang S.C."/>
            <person name="Lee H."/>
            <person name="Ostrov N."/>
        </authorList>
    </citation>
    <scope>NUCLEOTIDE SEQUENCE [LARGE SCALE GENOMIC DNA]</scope>
    <source>
        <strain evidence="3 5">ATCC 33173</strain>
    </source>
</reference>
<sequence>MARHPTRWLIPLLSILALPAWAGVEVFTTAGQPVVNVPSDAAVVEIDAPARLDAQLSEGIPANRDQARQEALRRLKAPDWQAKRQALKEAAMGTARAWMIGIKKVPAVVVDSRYVVYGEADVSQALEQIEAYQQETQQEASP</sequence>
<dbReference type="HOGENOM" id="CLU_126563_0_0_6"/>
<dbReference type="KEGG" id="hel:HELO_4067"/>
<gene>
    <name evidence="2" type="primary">tfc24</name>
    <name evidence="2" type="ordered locus">HELO_4067</name>
    <name evidence="3" type="ORF">SR933_14935</name>
</gene>
<keyword evidence="1" id="KW-0732">Signal</keyword>
<evidence type="ECO:0000313" key="2">
    <source>
        <dbReference type="EMBL" id="CBV43951.1"/>
    </source>
</evidence>
<name>E1VA63_HALED</name>
<dbReference type="InterPro" id="IPR011090">
    <property type="entry name" value="Integr_conj_element_PFL4709"/>
</dbReference>
<dbReference type="eggNOG" id="ENOG5032VQJ">
    <property type="taxonomic scope" value="Bacteria"/>
</dbReference>
<dbReference type="Proteomes" id="UP000008707">
    <property type="component" value="Chromosome"/>
</dbReference>
<dbReference type="EMBL" id="FN869568">
    <property type="protein sequence ID" value="CBV43951.1"/>
    <property type="molecule type" value="Genomic_DNA"/>
</dbReference>
<dbReference type="EMBL" id="CP139472">
    <property type="protein sequence ID" value="WPU46534.1"/>
    <property type="molecule type" value="Genomic_DNA"/>
</dbReference>
<organism evidence="2 4">
    <name type="scientific">Halomonas elongata (strain ATCC 33173 / DSM 2581 / NBRC 15536 / NCIMB 2198 / 1H9)</name>
    <dbReference type="NCBI Taxonomy" id="768066"/>
    <lineage>
        <taxon>Bacteria</taxon>
        <taxon>Pseudomonadati</taxon>
        <taxon>Pseudomonadota</taxon>
        <taxon>Gammaproteobacteria</taxon>
        <taxon>Oceanospirillales</taxon>
        <taxon>Halomonadaceae</taxon>
        <taxon>Halomonas</taxon>
    </lineage>
</organism>
<evidence type="ECO:0000313" key="4">
    <source>
        <dbReference type="Proteomes" id="UP000008707"/>
    </source>
</evidence>
<evidence type="ECO:0000313" key="3">
    <source>
        <dbReference type="EMBL" id="WPU46534.1"/>
    </source>
</evidence>
<dbReference type="Proteomes" id="UP001322512">
    <property type="component" value="Chromosome"/>
</dbReference>
<evidence type="ECO:0000256" key="1">
    <source>
        <dbReference type="SAM" id="SignalP"/>
    </source>
</evidence>
<dbReference type="OrthoDB" id="8448784at2"/>
<feature type="chain" id="PRO_5003153164" evidence="1">
    <location>
        <begin position="23"/>
        <end position="142"/>
    </location>
</feature>
<proteinExistence type="predicted"/>
<dbReference type="NCBIfam" id="TIGR03757">
    <property type="entry name" value="conj_TIGR03757"/>
    <property type="match status" value="1"/>
</dbReference>
<reference evidence="2" key="1">
    <citation type="journal article" date="2010" name="Environ. Microbiol.">
        <title>A blueprint of ectoine metabolism from the genome of the industrial producer Halomonas elongata DSM 2581(T).</title>
        <authorList>
            <person name="Schwibbert K."/>
            <person name="Marin-Sanguino A."/>
            <person name="Bagyan I."/>
            <person name="Heidrich G."/>
            <person name="Lentzen G."/>
            <person name="Seitz H."/>
            <person name="Rampp M."/>
            <person name="Schuster S.C."/>
            <person name="Klenk H.P."/>
            <person name="Pfeiffer F."/>
            <person name="Oesterhelt D."/>
            <person name="Kunte H.J."/>
        </authorList>
    </citation>
    <scope>NUCLEOTIDE SEQUENCE</scope>
    <source>
        <strain evidence="2">Type strain: DSM 2581</strain>
    </source>
</reference>
<evidence type="ECO:0000313" key="5">
    <source>
        <dbReference type="Proteomes" id="UP001322512"/>
    </source>
</evidence>
<dbReference type="Pfam" id="PF07511">
    <property type="entry name" value="DUF1525"/>
    <property type="match status" value="1"/>
</dbReference>
<dbReference type="STRING" id="768066.HELO_4067"/>
<accession>E1VA63</accession>
<reference evidence="4" key="3">
    <citation type="journal article" date="2011" name="Environ. Microbiol.">
        <title>A blueprint of ectoine metabolism from the genome of the industrial producer Halomonas elongata DSM 2581(T).</title>
        <authorList>
            <person name="Schwibbert K."/>
            <person name="Marin-Sanguino A."/>
            <person name="Bagyan I."/>
            <person name="Heidrich G."/>
            <person name="Lentzen G."/>
            <person name="Seitz H."/>
            <person name="Rampp M."/>
            <person name="Schuster S.C."/>
            <person name="Klenk H.P."/>
            <person name="Pfeiffer F."/>
            <person name="Oesterhelt D."/>
            <person name="Kunte H.J."/>
        </authorList>
    </citation>
    <scope>NUCLEOTIDE SEQUENCE [LARGE SCALE GENOMIC DNA]</scope>
    <source>
        <strain evidence="4">ATCC 33173 / DSM 2581 / NBRC 15536 / NCIMB 2198 / 1H9</strain>
    </source>
</reference>
<dbReference type="AlphaFoldDB" id="E1VA63"/>
<keyword evidence="5" id="KW-1185">Reference proteome</keyword>
<dbReference type="RefSeq" id="WP_013333823.1">
    <property type="nucleotide sequence ID" value="NC_014532.2"/>
</dbReference>